<dbReference type="EMBL" id="QJKJ01002343">
    <property type="protein sequence ID" value="RDY03265.1"/>
    <property type="molecule type" value="Genomic_DNA"/>
</dbReference>
<keyword evidence="2" id="KW-1185">Reference proteome</keyword>
<evidence type="ECO:0000313" key="2">
    <source>
        <dbReference type="Proteomes" id="UP000257109"/>
    </source>
</evidence>
<feature type="non-terminal residue" evidence="1">
    <location>
        <position position="1"/>
    </location>
</feature>
<reference evidence="1" key="1">
    <citation type="submission" date="2018-05" db="EMBL/GenBank/DDBJ databases">
        <title>Draft genome of Mucuna pruriens seed.</title>
        <authorList>
            <person name="Nnadi N.E."/>
            <person name="Vos R."/>
            <person name="Hasami M.H."/>
            <person name="Devisetty U.K."/>
            <person name="Aguiy J.C."/>
        </authorList>
    </citation>
    <scope>NUCLEOTIDE SEQUENCE [LARGE SCALE GENOMIC DNA]</scope>
    <source>
        <strain evidence="1">JCA_2017</strain>
    </source>
</reference>
<evidence type="ECO:0000313" key="1">
    <source>
        <dbReference type="EMBL" id="RDY03265.1"/>
    </source>
</evidence>
<protein>
    <submittedName>
        <fullName evidence="1">Uncharacterized protein</fullName>
    </submittedName>
</protein>
<dbReference type="AlphaFoldDB" id="A0A371HKD6"/>
<comment type="caution">
    <text evidence="1">The sequence shown here is derived from an EMBL/GenBank/DDBJ whole genome shotgun (WGS) entry which is preliminary data.</text>
</comment>
<gene>
    <name evidence="1" type="ORF">CR513_13165</name>
</gene>
<sequence length="121" mass="13522">MLPKFHSLAGEDPHTLEAFHGWPWHKAVSRFSSMRFSWSSRCWTHSTSSNIALANTLRKGISTSIGRTAFVPCTSEYGVAPVDVRTDVRRFHYPVHLGTIGYGVVVGNTELLTEFGHHLIV</sequence>
<name>A0A371HKD6_MUCPR</name>
<accession>A0A371HKD6</accession>
<dbReference type="Proteomes" id="UP000257109">
    <property type="component" value="Unassembled WGS sequence"/>
</dbReference>
<organism evidence="1 2">
    <name type="scientific">Mucuna pruriens</name>
    <name type="common">Velvet bean</name>
    <name type="synonym">Dolichos pruriens</name>
    <dbReference type="NCBI Taxonomy" id="157652"/>
    <lineage>
        <taxon>Eukaryota</taxon>
        <taxon>Viridiplantae</taxon>
        <taxon>Streptophyta</taxon>
        <taxon>Embryophyta</taxon>
        <taxon>Tracheophyta</taxon>
        <taxon>Spermatophyta</taxon>
        <taxon>Magnoliopsida</taxon>
        <taxon>eudicotyledons</taxon>
        <taxon>Gunneridae</taxon>
        <taxon>Pentapetalae</taxon>
        <taxon>rosids</taxon>
        <taxon>fabids</taxon>
        <taxon>Fabales</taxon>
        <taxon>Fabaceae</taxon>
        <taxon>Papilionoideae</taxon>
        <taxon>50 kb inversion clade</taxon>
        <taxon>NPAAA clade</taxon>
        <taxon>indigoferoid/millettioid clade</taxon>
        <taxon>Phaseoleae</taxon>
        <taxon>Mucuna</taxon>
    </lineage>
</organism>
<proteinExistence type="predicted"/>